<reference evidence="3 4" key="1">
    <citation type="submission" date="2019-02" db="EMBL/GenBank/DDBJ databases">
        <title>Deep-cultivation of Planctomycetes and their phenomic and genomic characterization uncovers novel biology.</title>
        <authorList>
            <person name="Wiegand S."/>
            <person name="Jogler M."/>
            <person name="Boedeker C."/>
            <person name="Pinto D."/>
            <person name="Vollmers J."/>
            <person name="Rivas-Marin E."/>
            <person name="Kohn T."/>
            <person name="Peeters S.H."/>
            <person name="Heuer A."/>
            <person name="Rast P."/>
            <person name="Oberbeckmann S."/>
            <person name="Bunk B."/>
            <person name="Jeske O."/>
            <person name="Meyerdierks A."/>
            <person name="Storesund J.E."/>
            <person name="Kallscheuer N."/>
            <person name="Luecker S."/>
            <person name="Lage O.M."/>
            <person name="Pohl T."/>
            <person name="Merkel B.J."/>
            <person name="Hornburger P."/>
            <person name="Mueller R.-W."/>
            <person name="Bruemmer F."/>
            <person name="Labrenz M."/>
            <person name="Spormann A.M."/>
            <person name="Op Den Camp H."/>
            <person name="Overmann J."/>
            <person name="Amann R."/>
            <person name="Jetten M.S.M."/>
            <person name="Mascher T."/>
            <person name="Medema M.H."/>
            <person name="Devos D.P."/>
            <person name="Kaster A.-K."/>
            <person name="Ovreas L."/>
            <person name="Rohde M."/>
            <person name="Galperin M.Y."/>
            <person name="Jogler C."/>
        </authorList>
    </citation>
    <scope>NUCLEOTIDE SEQUENCE [LARGE SCALE GENOMIC DNA]</scope>
    <source>
        <strain evidence="3 4">Pla108</strain>
    </source>
</reference>
<dbReference type="EC" id="2.7.7.73" evidence="3"/>
<dbReference type="EMBL" id="SJPR01000005">
    <property type="protein sequence ID" value="TWT95384.1"/>
    <property type="molecule type" value="Genomic_DNA"/>
</dbReference>
<dbReference type="Gene3D" id="3.40.50.720">
    <property type="entry name" value="NAD(P)-binding Rossmann-like Domain"/>
    <property type="match status" value="1"/>
</dbReference>
<dbReference type="AlphaFoldDB" id="A0A5C6A607"/>
<dbReference type="GO" id="GO:0005737">
    <property type="term" value="C:cytoplasm"/>
    <property type="evidence" value="ECO:0007669"/>
    <property type="project" value="TreeGrafter"/>
</dbReference>
<keyword evidence="1" id="KW-1133">Transmembrane helix</keyword>
<dbReference type="GO" id="GO:0016779">
    <property type="term" value="F:nucleotidyltransferase activity"/>
    <property type="evidence" value="ECO:0007669"/>
    <property type="project" value="UniProtKB-KW"/>
</dbReference>
<feature type="transmembrane region" description="Helical" evidence="1">
    <location>
        <begin position="21"/>
        <end position="43"/>
    </location>
</feature>
<dbReference type="SUPFAM" id="SSF69572">
    <property type="entry name" value="Activating enzymes of the ubiquitin-like proteins"/>
    <property type="match status" value="1"/>
</dbReference>
<evidence type="ECO:0000256" key="1">
    <source>
        <dbReference type="SAM" id="Phobius"/>
    </source>
</evidence>
<dbReference type="RefSeq" id="WP_146446222.1">
    <property type="nucleotide sequence ID" value="NZ_SJPR01000005.1"/>
</dbReference>
<dbReference type="InterPro" id="IPR045886">
    <property type="entry name" value="ThiF/MoeB/HesA"/>
</dbReference>
<comment type="caution">
    <text evidence="3">The sequence shown here is derived from an EMBL/GenBank/DDBJ whole genome shotgun (WGS) entry which is preliminary data.</text>
</comment>
<sequence length="408" mass="43600">MNDTEFFSRERKAGYDPAVNASMNVLLLGTGALGQAAALVLALSQVGRLMLVDFDEFELSNATRSPLFGTSKQRAKHKNLKVACVAEQLAERTHWSDAPRIEYAAARVQELGDAPFAEATIVVCCVDDDPTRAWIATRCHRHGKPMVECGVAGAAGSFALYGDPEGPCWQCGVPVPTGRRVNAGCQANAIELAKQGFAAMTPTLSSVVGAYMAEAAIQFAHGKRDLDGRRVYINDIRRPSIEIIDESYSPNCPCDHAIGTPVVQLTTPVNGSARELLAELEQHFRSPSILLPAPYVVSELCPGPLDDPNGSCQRAVRVGKPDWVIGRHPRCQACGGSSELSADTSMRVAQSIQPFDDDLLDIPLATLGLAPSSWVAVEVADGAVAYAALPIGERPFVSVPKPRRGRGA</sequence>
<protein>
    <submittedName>
        <fullName evidence="3">Sulfur carrier protein ThiS adenylyltransferase</fullName>
        <ecNumber evidence="3">2.7.7.73</ecNumber>
    </submittedName>
</protein>
<dbReference type="Pfam" id="PF00899">
    <property type="entry name" value="ThiF"/>
    <property type="match status" value="1"/>
</dbReference>
<proteinExistence type="predicted"/>
<keyword evidence="3" id="KW-0548">Nucleotidyltransferase</keyword>
<dbReference type="PANTHER" id="PTHR10953">
    <property type="entry name" value="UBIQUITIN-ACTIVATING ENZYME E1"/>
    <property type="match status" value="1"/>
</dbReference>
<keyword evidence="1" id="KW-0812">Transmembrane</keyword>
<organism evidence="3 4">
    <name type="scientific">Botrimarina colliarenosi</name>
    <dbReference type="NCBI Taxonomy" id="2528001"/>
    <lineage>
        <taxon>Bacteria</taxon>
        <taxon>Pseudomonadati</taxon>
        <taxon>Planctomycetota</taxon>
        <taxon>Planctomycetia</taxon>
        <taxon>Pirellulales</taxon>
        <taxon>Lacipirellulaceae</taxon>
        <taxon>Botrimarina</taxon>
    </lineage>
</organism>
<dbReference type="GO" id="GO:0004792">
    <property type="term" value="F:thiosulfate-cyanide sulfurtransferase activity"/>
    <property type="evidence" value="ECO:0007669"/>
    <property type="project" value="TreeGrafter"/>
</dbReference>
<keyword evidence="1" id="KW-0472">Membrane</keyword>
<keyword evidence="4" id="KW-1185">Reference proteome</keyword>
<dbReference type="InterPro" id="IPR000594">
    <property type="entry name" value="ThiF_NAD_FAD-bd"/>
</dbReference>
<evidence type="ECO:0000259" key="2">
    <source>
        <dbReference type="Pfam" id="PF00899"/>
    </source>
</evidence>
<dbReference type="GO" id="GO:0008641">
    <property type="term" value="F:ubiquitin-like modifier activating enzyme activity"/>
    <property type="evidence" value="ECO:0007669"/>
    <property type="project" value="InterPro"/>
</dbReference>
<evidence type="ECO:0000313" key="3">
    <source>
        <dbReference type="EMBL" id="TWT95384.1"/>
    </source>
</evidence>
<feature type="domain" description="THIF-type NAD/FAD binding fold" evidence="2">
    <location>
        <begin position="22"/>
        <end position="253"/>
    </location>
</feature>
<accession>A0A5C6A607</accession>
<keyword evidence="3" id="KW-0808">Transferase</keyword>
<gene>
    <name evidence="3" type="primary">thiF</name>
    <name evidence="3" type="ORF">Pla108_35320</name>
</gene>
<dbReference type="OrthoDB" id="9804286at2"/>
<dbReference type="PANTHER" id="PTHR10953:SF102">
    <property type="entry name" value="ADENYLYLTRANSFERASE AND SULFURTRANSFERASE MOCS3"/>
    <property type="match status" value="1"/>
</dbReference>
<dbReference type="InterPro" id="IPR035985">
    <property type="entry name" value="Ubiquitin-activating_enz"/>
</dbReference>
<dbReference type="Proteomes" id="UP000317421">
    <property type="component" value="Unassembled WGS sequence"/>
</dbReference>
<evidence type="ECO:0000313" key="4">
    <source>
        <dbReference type="Proteomes" id="UP000317421"/>
    </source>
</evidence>
<name>A0A5C6A607_9BACT</name>